<name>A0A418YGD1_9GAMM</name>
<sequence>MNKAWFTFPQRRPHAEMRLICFPYAGGSTATFTKLASQLPEHIEMVALQLPGRGIRHHEPSYTNMTKLVKDLARDIKPLLDKPFAFFGHSFGSRVAFELYRLLQQHGYPTPELFIASGSRGPHLKNTHNPIHLLPETEFIEKIKRIGGTPPEVAQDNELMALFTPMLRADFTMVENHQAQQLESFTAALVVLGGEGDASVPYDQLTQWQAHFKAPMQLYQFSGGHFFIDSHRHLVAQYLNDLLQAYPQLSNSLAS</sequence>
<reference evidence="4 5" key="2">
    <citation type="submission" date="2019-01" db="EMBL/GenBank/DDBJ databases">
        <title>Motilimonas pumilus sp. nov., isolated from the gut of sea cucumber (Apostichopus japonicus).</title>
        <authorList>
            <person name="Wang F.-Q."/>
            <person name="Ren L.-H."/>
            <person name="Lin Y.-W."/>
            <person name="Sun G.-H."/>
            <person name="Du Z.-J."/>
            <person name="Zhao J.-X."/>
            <person name="Liu X.-J."/>
            <person name="Liu L.-J."/>
        </authorList>
    </citation>
    <scope>NUCLEOTIDE SEQUENCE [LARGE SCALE GENOMIC DNA]</scope>
    <source>
        <strain evidence="4 5">PLHSC7-2</strain>
    </source>
</reference>
<dbReference type="InterPro" id="IPR020802">
    <property type="entry name" value="TesA-like"/>
</dbReference>
<dbReference type="InterPro" id="IPR012223">
    <property type="entry name" value="TEII"/>
</dbReference>
<dbReference type="InterPro" id="IPR001031">
    <property type="entry name" value="Thioesterase"/>
</dbReference>
<dbReference type="GO" id="GO:0008610">
    <property type="term" value="P:lipid biosynthetic process"/>
    <property type="evidence" value="ECO:0007669"/>
    <property type="project" value="TreeGrafter"/>
</dbReference>
<reference evidence="4 5" key="1">
    <citation type="submission" date="2018-09" db="EMBL/GenBank/DDBJ databases">
        <authorList>
            <person name="Wang F."/>
        </authorList>
    </citation>
    <scope>NUCLEOTIDE SEQUENCE [LARGE SCALE GENOMIC DNA]</scope>
    <source>
        <strain evidence="4 5">PLHSC7-2</strain>
    </source>
</reference>
<dbReference type="OrthoDB" id="8480037at2"/>
<keyword evidence="5" id="KW-1185">Reference proteome</keyword>
<dbReference type="PANTHER" id="PTHR11487:SF0">
    <property type="entry name" value="S-ACYL FATTY ACID SYNTHASE THIOESTERASE, MEDIUM CHAIN"/>
    <property type="match status" value="1"/>
</dbReference>
<dbReference type="Pfam" id="PF00975">
    <property type="entry name" value="Thioesterase"/>
    <property type="match status" value="1"/>
</dbReference>
<dbReference type="PANTHER" id="PTHR11487">
    <property type="entry name" value="THIOESTERASE"/>
    <property type="match status" value="1"/>
</dbReference>
<organism evidence="4 5">
    <name type="scientific">Motilimonas pumila</name>
    <dbReference type="NCBI Taxonomy" id="2303987"/>
    <lineage>
        <taxon>Bacteria</taxon>
        <taxon>Pseudomonadati</taxon>
        <taxon>Pseudomonadota</taxon>
        <taxon>Gammaproteobacteria</taxon>
        <taxon>Alteromonadales</taxon>
        <taxon>Alteromonadales genera incertae sedis</taxon>
        <taxon>Motilimonas</taxon>
    </lineage>
</organism>
<evidence type="ECO:0000259" key="3">
    <source>
        <dbReference type="SMART" id="SM00824"/>
    </source>
</evidence>
<dbReference type="RefSeq" id="WP_119910146.1">
    <property type="nucleotide sequence ID" value="NZ_QZCH01000007.1"/>
</dbReference>
<gene>
    <name evidence="4" type="ORF">D1Z90_07555</name>
</gene>
<dbReference type="Gene3D" id="3.40.50.1820">
    <property type="entry name" value="alpha/beta hydrolase"/>
    <property type="match status" value="1"/>
</dbReference>
<accession>A0A418YGD1</accession>
<keyword evidence="2" id="KW-0378">Hydrolase</keyword>
<protein>
    <submittedName>
        <fullName evidence="4">Thioesterase</fullName>
    </submittedName>
</protein>
<evidence type="ECO:0000256" key="2">
    <source>
        <dbReference type="ARBA" id="ARBA00022801"/>
    </source>
</evidence>
<comment type="similarity">
    <text evidence="1">Belongs to the thioesterase family.</text>
</comment>
<evidence type="ECO:0000313" key="5">
    <source>
        <dbReference type="Proteomes" id="UP000283255"/>
    </source>
</evidence>
<dbReference type="AlphaFoldDB" id="A0A418YGD1"/>
<evidence type="ECO:0000313" key="4">
    <source>
        <dbReference type="EMBL" id="RJG48706.1"/>
    </source>
</evidence>
<dbReference type="InterPro" id="IPR029058">
    <property type="entry name" value="AB_hydrolase_fold"/>
</dbReference>
<evidence type="ECO:0000256" key="1">
    <source>
        <dbReference type="ARBA" id="ARBA00007169"/>
    </source>
</evidence>
<feature type="domain" description="Thioesterase TesA-like" evidence="3">
    <location>
        <begin position="20"/>
        <end position="243"/>
    </location>
</feature>
<dbReference type="Proteomes" id="UP000283255">
    <property type="component" value="Unassembled WGS sequence"/>
</dbReference>
<dbReference type="SMART" id="SM00824">
    <property type="entry name" value="PKS_TE"/>
    <property type="match status" value="1"/>
</dbReference>
<dbReference type="SUPFAM" id="SSF53474">
    <property type="entry name" value="alpha/beta-Hydrolases"/>
    <property type="match status" value="1"/>
</dbReference>
<comment type="caution">
    <text evidence="4">The sequence shown here is derived from an EMBL/GenBank/DDBJ whole genome shotgun (WGS) entry which is preliminary data.</text>
</comment>
<dbReference type="EMBL" id="QZCH01000007">
    <property type="protein sequence ID" value="RJG48706.1"/>
    <property type="molecule type" value="Genomic_DNA"/>
</dbReference>
<dbReference type="GO" id="GO:0016787">
    <property type="term" value="F:hydrolase activity"/>
    <property type="evidence" value="ECO:0007669"/>
    <property type="project" value="UniProtKB-KW"/>
</dbReference>
<proteinExistence type="inferred from homology"/>